<reference evidence="3 4" key="1">
    <citation type="submission" date="2019-11" db="EMBL/GenBank/DDBJ databases">
        <authorList>
            <person name="Holert J."/>
        </authorList>
    </citation>
    <scope>NUCLEOTIDE SEQUENCE [LARGE SCALE GENOMIC DNA]</scope>
    <source>
        <strain evidence="3">BC8_1</strain>
    </source>
</reference>
<dbReference type="EC" id="3.7.1.17" evidence="3"/>
<protein>
    <submittedName>
        <fullName evidence="3">4,5:9,10-diseco-3-hydroxy-5,9,17-trioxoandrosta-1 (10),2-diene-4-oate hydrolase</fullName>
        <ecNumber evidence="3">3.7.1.17</ecNumber>
    </submittedName>
</protein>
<evidence type="ECO:0000256" key="1">
    <source>
        <dbReference type="ARBA" id="ARBA00022801"/>
    </source>
</evidence>
<dbReference type="InterPro" id="IPR029058">
    <property type="entry name" value="AB_hydrolase_fold"/>
</dbReference>
<evidence type="ECO:0000259" key="2">
    <source>
        <dbReference type="Pfam" id="PF00561"/>
    </source>
</evidence>
<organism evidence="3 4">
    <name type="scientific">Mycolicibacterium vanbaalenii</name>
    <name type="common">Mycobacterium vanbaalenii</name>
    <dbReference type="NCBI Taxonomy" id="110539"/>
    <lineage>
        <taxon>Bacteria</taxon>
        <taxon>Bacillati</taxon>
        <taxon>Actinomycetota</taxon>
        <taxon>Actinomycetes</taxon>
        <taxon>Mycobacteriales</taxon>
        <taxon>Mycobacteriaceae</taxon>
        <taxon>Mycolicibacterium</taxon>
    </lineage>
</organism>
<proteinExistence type="predicted"/>
<dbReference type="PRINTS" id="PR00412">
    <property type="entry name" value="EPOXHYDRLASE"/>
</dbReference>
<dbReference type="InterPro" id="IPR050266">
    <property type="entry name" value="AB_hydrolase_sf"/>
</dbReference>
<dbReference type="AlphaFoldDB" id="A0A5S9NGX3"/>
<dbReference type="PRINTS" id="PR00111">
    <property type="entry name" value="ABHYDROLASE"/>
</dbReference>
<gene>
    <name evidence="3" type="primary">hsaD_2</name>
    <name evidence="3" type="ORF">AELLOGFF_02543</name>
</gene>
<dbReference type="PANTHER" id="PTHR43798">
    <property type="entry name" value="MONOACYLGLYCEROL LIPASE"/>
    <property type="match status" value="1"/>
</dbReference>
<sequence length="287" mass="31803">MDMQDTITHANSSRRISGEYDLHYHDAGNGAPILFLHGSGPGVSAWSNFSGNIPVFARTFRTLCPDMPGFGASPAVVWEDAYSRVAADAVRWFLDELQIPAIDIIGNSMGGNVATEFALAHPERVRRLVLMGPGGLAVNTFSPAVSEGARRLFEFLADPTRPRMAAWVDTMVSDPALITDELLDERMTNALRPGAIENTAAIFATFNDPDLNTLPPLWARAKDLHTSTLIVWGRDDRMLPFEGGLFPFRQLPNAELHVFSRCGHWAQIERKEAFERLVIEFLSRPVE</sequence>
<feature type="domain" description="AB hydrolase-1" evidence="2">
    <location>
        <begin position="32"/>
        <end position="270"/>
    </location>
</feature>
<dbReference type="InterPro" id="IPR000073">
    <property type="entry name" value="AB_hydrolase_1"/>
</dbReference>
<dbReference type="PANTHER" id="PTHR43798:SF31">
    <property type="entry name" value="AB HYDROLASE SUPERFAMILY PROTEIN YCLE"/>
    <property type="match status" value="1"/>
</dbReference>
<evidence type="ECO:0000313" key="3">
    <source>
        <dbReference type="EMBL" id="CAA0089390.1"/>
    </source>
</evidence>
<dbReference type="EMBL" id="CACSIP010000002">
    <property type="protein sequence ID" value="CAA0089390.1"/>
    <property type="molecule type" value="Genomic_DNA"/>
</dbReference>
<dbReference type="Pfam" id="PF00561">
    <property type="entry name" value="Abhydrolase_1"/>
    <property type="match status" value="1"/>
</dbReference>
<dbReference type="GO" id="GO:0102296">
    <property type="term" value="F:4,5-9,10-diseco-3-hydroxy-5,9,17-trioxoandrosta-1(10),2-diene-4-oate hydrolase activity"/>
    <property type="evidence" value="ECO:0007669"/>
    <property type="project" value="UniProtKB-EC"/>
</dbReference>
<dbReference type="GO" id="GO:0016020">
    <property type="term" value="C:membrane"/>
    <property type="evidence" value="ECO:0007669"/>
    <property type="project" value="TreeGrafter"/>
</dbReference>
<name>A0A5S9NGX3_MYCVN</name>
<dbReference type="SUPFAM" id="SSF53474">
    <property type="entry name" value="alpha/beta-Hydrolases"/>
    <property type="match status" value="1"/>
</dbReference>
<dbReference type="Proteomes" id="UP000430146">
    <property type="component" value="Unassembled WGS sequence"/>
</dbReference>
<keyword evidence="1 3" id="KW-0378">Hydrolase</keyword>
<accession>A0A5S9NGX3</accession>
<dbReference type="Gene3D" id="3.40.50.1820">
    <property type="entry name" value="alpha/beta hydrolase"/>
    <property type="match status" value="1"/>
</dbReference>
<evidence type="ECO:0000313" key="4">
    <source>
        <dbReference type="Proteomes" id="UP000430146"/>
    </source>
</evidence>
<keyword evidence="4" id="KW-1185">Reference proteome</keyword>
<dbReference type="InterPro" id="IPR000639">
    <property type="entry name" value="Epox_hydrolase-like"/>
</dbReference>